<protein>
    <submittedName>
        <fullName evidence="2">Uncharacterized protein</fullName>
    </submittedName>
</protein>
<dbReference type="Proteomes" id="UP000009096">
    <property type="component" value="Chromosome 5"/>
</dbReference>
<dbReference type="OrthoDB" id="10561021at2759"/>
<proteinExistence type="predicted"/>
<keyword evidence="3" id="KW-1185">Reference proteome</keyword>
<dbReference type="EMBL" id="DS022253">
    <property type="protein sequence ID" value="EWG49594.1"/>
    <property type="molecule type" value="Genomic_DNA"/>
</dbReference>
<evidence type="ECO:0000256" key="1">
    <source>
        <dbReference type="SAM" id="MobiDB-lite"/>
    </source>
</evidence>
<dbReference type="RefSeq" id="XP_018755785.1">
    <property type="nucleotide sequence ID" value="XM_018897996.1"/>
</dbReference>
<dbReference type="GeneID" id="30066764"/>
<dbReference type="AlphaFoldDB" id="W7MP79"/>
<evidence type="ECO:0000313" key="3">
    <source>
        <dbReference type="Proteomes" id="UP000009096"/>
    </source>
</evidence>
<sequence length="90" mass="9831">MAYAWPQLLTSLSNKAESAIVSVEEQGAIPSIWNLHIHSRDLTQKSADKAITDHPTPADQGHILIKFNPCSATRTPSTPGEQELSPSQLR</sequence>
<dbReference type="EMBL" id="CM000582">
    <property type="protein sequence ID" value="EWG49594.1"/>
    <property type="molecule type" value="Genomic_DNA"/>
</dbReference>
<dbReference type="KEGG" id="fvr:FVEG_09079"/>
<organism evidence="2 3">
    <name type="scientific">Gibberella moniliformis (strain M3125 / FGSC 7600)</name>
    <name type="common">Maize ear and stalk rot fungus</name>
    <name type="synonym">Fusarium verticillioides</name>
    <dbReference type="NCBI Taxonomy" id="334819"/>
    <lineage>
        <taxon>Eukaryota</taxon>
        <taxon>Fungi</taxon>
        <taxon>Dikarya</taxon>
        <taxon>Ascomycota</taxon>
        <taxon>Pezizomycotina</taxon>
        <taxon>Sordariomycetes</taxon>
        <taxon>Hypocreomycetidae</taxon>
        <taxon>Hypocreales</taxon>
        <taxon>Nectriaceae</taxon>
        <taxon>Fusarium</taxon>
        <taxon>Fusarium fujikuroi species complex</taxon>
    </lineage>
</organism>
<feature type="region of interest" description="Disordered" evidence="1">
    <location>
        <begin position="69"/>
        <end position="90"/>
    </location>
</feature>
<name>W7MP79_GIBM7</name>
<feature type="compositionally biased region" description="Polar residues" evidence="1">
    <location>
        <begin position="70"/>
        <end position="90"/>
    </location>
</feature>
<accession>W7MP79</accession>
<reference evidence="2 3" key="1">
    <citation type="journal article" date="2010" name="Nature">
        <title>Comparative genomics reveals mobile pathogenicity chromosomes in Fusarium.</title>
        <authorList>
            <person name="Ma L.J."/>
            <person name="van der Does H.C."/>
            <person name="Borkovich K.A."/>
            <person name="Coleman J.J."/>
            <person name="Daboussi M.J."/>
            <person name="Di Pietro A."/>
            <person name="Dufresne M."/>
            <person name="Freitag M."/>
            <person name="Grabherr M."/>
            <person name="Henrissat B."/>
            <person name="Houterman P.M."/>
            <person name="Kang S."/>
            <person name="Shim W.B."/>
            <person name="Woloshuk C."/>
            <person name="Xie X."/>
            <person name="Xu J.R."/>
            <person name="Antoniw J."/>
            <person name="Baker S.E."/>
            <person name="Bluhm B.H."/>
            <person name="Breakspear A."/>
            <person name="Brown D.W."/>
            <person name="Butchko R.A."/>
            <person name="Chapman S."/>
            <person name="Coulson R."/>
            <person name="Coutinho P.M."/>
            <person name="Danchin E.G."/>
            <person name="Diener A."/>
            <person name="Gale L.R."/>
            <person name="Gardiner D.M."/>
            <person name="Goff S."/>
            <person name="Hammond-Kosack K.E."/>
            <person name="Hilburn K."/>
            <person name="Hua-Van A."/>
            <person name="Jonkers W."/>
            <person name="Kazan K."/>
            <person name="Kodira C.D."/>
            <person name="Koehrsen M."/>
            <person name="Kumar L."/>
            <person name="Lee Y.H."/>
            <person name="Li L."/>
            <person name="Manners J.M."/>
            <person name="Miranda-Saavedra D."/>
            <person name="Mukherjee M."/>
            <person name="Park G."/>
            <person name="Park J."/>
            <person name="Park S.Y."/>
            <person name="Proctor R.H."/>
            <person name="Regev A."/>
            <person name="Ruiz-Roldan M.C."/>
            <person name="Sain D."/>
            <person name="Sakthikumar S."/>
            <person name="Sykes S."/>
            <person name="Schwartz D.C."/>
            <person name="Turgeon B.G."/>
            <person name="Wapinski I."/>
            <person name="Yoder O."/>
            <person name="Young S."/>
            <person name="Zeng Q."/>
            <person name="Zhou S."/>
            <person name="Galagan J."/>
            <person name="Cuomo C.A."/>
            <person name="Kistler H.C."/>
            <person name="Rep M."/>
        </authorList>
    </citation>
    <scope>NUCLEOTIDE SEQUENCE [LARGE SCALE GENOMIC DNA]</scope>
    <source>
        <strain evidence="3">M3125 / FGSC 7600</strain>
    </source>
</reference>
<dbReference type="VEuPathDB" id="FungiDB:FVEG_09079"/>
<dbReference type="HOGENOM" id="CLU_2441022_0_0_1"/>
<evidence type="ECO:0000313" key="2">
    <source>
        <dbReference type="EMBL" id="EWG49594.1"/>
    </source>
</evidence>
<gene>
    <name evidence="2" type="ORF">FVEG_09079</name>
</gene>